<sequence>MNMNRKLRYVPALEESEDLQHFFNMEDLCGVHYDYLLMKLKAVFGSCLCIDIVLQFIFASHLVAGYMHLCLNISDDYEYIVMLMPTKPVLAETSARIMNVCLTELIN</sequence>
<keyword evidence="1" id="KW-0472">Membrane</keyword>
<dbReference type="EMBL" id="CAJVQB010013177">
    <property type="protein sequence ID" value="CAG8760407.1"/>
    <property type="molecule type" value="Genomic_DNA"/>
</dbReference>
<accession>A0ABN7VDF5</accession>
<keyword evidence="1" id="KW-1133">Transmembrane helix</keyword>
<reference evidence="2 3" key="1">
    <citation type="submission" date="2021-06" db="EMBL/GenBank/DDBJ databases">
        <authorList>
            <person name="Kallberg Y."/>
            <person name="Tangrot J."/>
            <person name="Rosling A."/>
        </authorList>
    </citation>
    <scope>NUCLEOTIDE SEQUENCE [LARGE SCALE GENOMIC DNA]</scope>
    <source>
        <strain evidence="2 3">120-4 pot B 10/14</strain>
    </source>
</reference>
<keyword evidence="3" id="KW-1185">Reference proteome</keyword>
<organism evidence="2 3">
    <name type="scientific">Gigaspora margarita</name>
    <dbReference type="NCBI Taxonomy" id="4874"/>
    <lineage>
        <taxon>Eukaryota</taxon>
        <taxon>Fungi</taxon>
        <taxon>Fungi incertae sedis</taxon>
        <taxon>Mucoromycota</taxon>
        <taxon>Glomeromycotina</taxon>
        <taxon>Glomeromycetes</taxon>
        <taxon>Diversisporales</taxon>
        <taxon>Gigasporaceae</taxon>
        <taxon>Gigaspora</taxon>
    </lineage>
</organism>
<dbReference type="Proteomes" id="UP000789901">
    <property type="component" value="Unassembled WGS sequence"/>
</dbReference>
<evidence type="ECO:0000313" key="2">
    <source>
        <dbReference type="EMBL" id="CAG8760407.1"/>
    </source>
</evidence>
<evidence type="ECO:0000313" key="3">
    <source>
        <dbReference type="Proteomes" id="UP000789901"/>
    </source>
</evidence>
<feature type="transmembrane region" description="Helical" evidence="1">
    <location>
        <begin position="42"/>
        <end position="67"/>
    </location>
</feature>
<proteinExistence type="predicted"/>
<evidence type="ECO:0000256" key="1">
    <source>
        <dbReference type="SAM" id="Phobius"/>
    </source>
</evidence>
<comment type="caution">
    <text evidence="2">The sequence shown here is derived from an EMBL/GenBank/DDBJ whole genome shotgun (WGS) entry which is preliminary data.</text>
</comment>
<protein>
    <submittedName>
        <fullName evidence="2">14955_t:CDS:1</fullName>
    </submittedName>
</protein>
<name>A0ABN7VDF5_GIGMA</name>
<keyword evidence="1" id="KW-0812">Transmembrane</keyword>
<gene>
    <name evidence="2" type="ORF">GMARGA_LOCUS17407</name>
</gene>